<accession>A0A0M3ANV1</accession>
<dbReference type="SUPFAM" id="SSF51735">
    <property type="entry name" value="NAD(P)-binding Rossmann-fold domains"/>
    <property type="match status" value="1"/>
</dbReference>
<dbReference type="NCBIfam" id="NF005559">
    <property type="entry name" value="PRK07231.1"/>
    <property type="match status" value="1"/>
</dbReference>
<evidence type="ECO:0000256" key="2">
    <source>
        <dbReference type="ARBA" id="ARBA00051383"/>
    </source>
</evidence>
<dbReference type="PANTHER" id="PTHR42760:SF132">
    <property type="entry name" value="SHORT-CHAIN DEHYDROGENASE_REDUCTASE FAMILY PROTEIN"/>
    <property type="match status" value="1"/>
</dbReference>
<gene>
    <name evidence="3" type="ORF">YP76_14080</name>
</gene>
<evidence type="ECO:0000313" key="4">
    <source>
        <dbReference type="Proteomes" id="UP000033874"/>
    </source>
</evidence>
<dbReference type="RefSeq" id="WP_046764251.1">
    <property type="nucleotide sequence ID" value="NZ_LBIC01000006.1"/>
</dbReference>
<dbReference type="GO" id="GO:0016616">
    <property type="term" value="F:oxidoreductase activity, acting on the CH-OH group of donors, NAD or NADP as acceptor"/>
    <property type="evidence" value="ECO:0007669"/>
    <property type="project" value="TreeGrafter"/>
</dbReference>
<dbReference type="PRINTS" id="PR00081">
    <property type="entry name" value="GDHRDH"/>
</dbReference>
<comment type="similarity">
    <text evidence="1">Belongs to the short-chain dehydrogenases/reductases (SDR) family.</text>
</comment>
<sequence length="244" mass="25636">MKRFEGKIAIVTGAGRGIGAAVTRRLVAEGATVIAAGPGESNRQIATELGAQVIDQVCDVARPEDVDALFAACRERFGRLDLLLNNAGISKSGRRMHEVPVEDWDEVMNINLRGAWLVMRQALGLMLESGGGSIVNTASIGGLKPSVMTTPYSISKAGMIMMTRAAALEYARDNIRVNALCPGTILTPMLDAAGPELIKQKEAITPIGRIGTAEEVAAFACFLLSDEATSITGGTHTIAGGREA</sequence>
<dbReference type="FunFam" id="3.40.50.720:FF:000084">
    <property type="entry name" value="Short-chain dehydrogenase reductase"/>
    <property type="match status" value="1"/>
</dbReference>
<dbReference type="PANTHER" id="PTHR42760">
    <property type="entry name" value="SHORT-CHAIN DEHYDROGENASES/REDUCTASES FAMILY MEMBER"/>
    <property type="match status" value="1"/>
</dbReference>
<dbReference type="InterPro" id="IPR036291">
    <property type="entry name" value="NAD(P)-bd_dom_sf"/>
</dbReference>
<dbReference type="Proteomes" id="UP000033874">
    <property type="component" value="Unassembled WGS sequence"/>
</dbReference>
<dbReference type="Gene3D" id="3.40.50.720">
    <property type="entry name" value="NAD(P)-binding Rossmann-like Domain"/>
    <property type="match status" value="1"/>
</dbReference>
<evidence type="ECO:0008006" key="5">
    <source>
        <dbReference type="Google" id="ProtNLM"/>
    </source>
</evidence>
<dbReference type="AlphaFoldDB" id="A0A0M3ANV1"/>
<dbReference type="PATRIC" id="fig|56193.3.peg.2939"/>
<reference evidence="3 4" key="1">
    <citation type="submission" date="2015-04" db="EMBL/GenBank/DDBJ databases">
        <title>Genome sequence of aromatic hydrocarbons-degrading Sphingobium chungbukense DJ77.</title>
        <authorList>
            <person name="Kim Y.-C."/>
            <person name="Chae J.-C."/>
        </authorList>
    </citation>
    <scope>NUCLEOTIDE SEQUENCE [LARGE SCALE GENOMIC DNA]</scope>
    <source>
        <strain evidence="3 4">DJ77</strain>
    </source>
</reference>
<dbReference type="EMBL" id="LBIC01000006">
    <property type="protein sequence ID" value="KKW91525.1"/>
    <property type="molecule type" value="Genomic_DNA"/>
</dbReference>
<dbReference type="InterPro" id="IPR002347">
    <property type="entry name" value="SDR_fam"/>
</dbReference>
<keyword evidence="4" id="KW-1185">Reference proteome</keyword>
<proteinExistence type="inferred from homology"/>
<dbReference type="PROSITE" id="PS00061">
    <property type="entry name" value="ADH_SHORT"/>
    <property type="match status" value="1"/>
</dbReference>
<dbReference type="PRINTS" id="PR00080">
    <property type="entry name" value="SDRFAMILY"/>
</dbReference>
<comment type="caution">
    <text evidence="3">The sequence shown here is derived from an EMBL/GenBank/DDBJ whole genome shotgun (WGS) entry which is preliminary data.</text>
</comment>
<name>A0A0M3ANV1_9SPHN</name>
<protein>
    <recommendedName>
        <fullName evidence="5">Oxidoreductase</fullName>
    </recommendedName>
</protein>
<comment type="catalytic activity">
    <reaction evidence="2">
        <text>2,5-dichlorocyclohexa-2,5-dien-1,4-diol + NAD(+) = 2,5-dichlorohydroquinone + NADH + H(+)</text>
        <dbReference type="Rhea" id="RHEA:15741"/>
        <dbReference type="ChEBI" id="CHEBI:15378"/>
        <dbReference type="ChEBI" id="CHEBI:27545"/>
        <dbReference type="ChEBI" id="CHEBI:28975"/>
        <dbReference type="ChEBI" id="CHEBI:57540"/>
        <dbReference type="ChEBI" id="CHEBI:57945"/>
    </reaction>
</comment>
<dbReference type="CDD" id="cd05233">
    <property type="entry name" value="SDR_c"/>
    <property type="match status" value="1"/>
</dbReference>
<dbReference type="Pfam" id="PF13561">
    <property type="entry name" value="adh_short_C2"/>
    <property type="match status" value="1"/>
</dbReference>
<dbReference type="STRING" id="56193.YP76_14080"/>
<evidence type="ECO:0000256" key="1">
    <source>
        <dbReference type="ARBA" id="ARBA00006484"/>
    </source>
</evidence>
<dbReference type="InterPro" id="IPR020904">
    <property type="entry name" value="Sc_DH/Rdtase_CS"/>
</dbReference>
<organism evidence="3 4">
    <name type="scientific">Sphingobium chungbukense</name>
    <dbReference type="NCBI Taxonomy" id="56193"/>
    <lineage>
        <taxon>Bacteria</taxon>
        <taxon>Pseudomonadati</taxon>
        <taxon>Pseudomonadota</taxon>
        <taxon>Alphaproteobacteria</taxon>
        <taxon>Sphingomonadales</taxon>
        <taxon>Sphingomonadaceae</taxon>
        <taxon>Sphingobium</taxon>
    </lineage>
</organism>
<evidence type="ECO:0000313" key="3">
    <source>
        <dbReference type="EMBL" id="KKW91525.1"/>
    </source>
</evidence>